<protein>
    <submittedName>
        <fullName evidence="1">Uncharacterized protein</fullName>
    </submittedName>
</protein>
<name>A0A645IX11_9ZZZZ</name>
<dbReference type="AlphaFoldDB" id="A0A645IX11"/>
<proteinExistence type="predicted"/>
<sequence length="124" mass="13949">MAIRLLDSGVKAGLAPFCGTSGDGTFGAIFYGLKNPELEMEQLYQPAIRRLVSQGGKLADQLQREVVKMDDTTRFSPREKPYELRFKDIRVVLPAEFCAADKDKIKISLILRANFIVQEKKAEK</sequence>
<organism evidence="1">
    <name type="scientific">bioreactor metagenome</name>
    <dbReference type="NCBI Taxonomy" id="1076179"/>
    <lineage>
        <taxon>unclassified sequences</taxon>
        <taxon>metagenomes</taxon>
        <taxon>ecological metagenomes</taxon>
    </lineage>
</organism>
<accession>A0A645IX11</accession>
<evidence type="ECO:0000313" key="1">
    <source>
        <dbReference type="EMBL" id="MPN54979.1"/>
    </source>
</evidence>
<dbReference type="EMBL" id="VSSQ01123736">
    <property type="protein sequence ID" value="MPN54979.1"/>
    <property type="molecule type" value="Genomic_DNA"/>
</dbReference>
<gene>
    <name evidence="1" type="ORF">SDC9_202658</name>
</gene>
<reference evidence="1" key="1">
    <citation type="submission" date="2019-08" db="EMBL/GenBank/DDBJ databases">
        <authorList>
            <person name="Kucharzyk K."/>
            <person name="Murdoch R.W."/>
            <person name="Higgins S."/>
            <person name="Loffler F."/>
        </authorList>
    </citation>
    <scope>NUCLEOTIDE SEQUENCE</scope>
</reference>
<comment type="caution">
    <text evidence="1">The sequence shown here is derived from an EMBL/GenBank/DDBJ whole genome shotgun (WGS) entry which is preliminary data.</text>
</comment>